<dbReference type="Proteomes" id="UP000006556">
    <property type="component" value="Chromosome"/>
</dbReference>
<dbReference type="EMBL" id="AP009389">
    <property type="protein sequence ID" value="BAF60150.1"/>
    <property type="molecule type" value="Genomic_DNA"/>
</dbReference>
<evidence type="ECO:0000313" key="3">
    <source>
        <dbReference type="EMBL" id="BAF60150.1"/>
    </source>
</evidence>
<organism evidence="3 4">
    <name type="scientific">Pelotomaculum thermopropionicum (strain DSM 13744 / JCM 10971 / SI)</name>
    <dbReference type="NCBI Taxonomy" id="370438"/>
    <lineage>
        <taxon>Bacteria</taxon>
        <taxon>Bacillati</taxon>
        <taxon>Bacillota</taxon>
        <taxon>Clostridia</taxon>
        <taxon>Eubacteriales</taxon>
        <taxon>Desulfotomaculaceae</taxon>
        <taxon>Pelotomaculum</taxon>
    </lineage>
</organism>
<protein>
    <submittedName>
        <fullName evidence="3">Hypothetical membrane protein</fullName>
    </submittedName>
</protein>
<feature type="signal peptide" evidence="2">
    <location>
        <begin position="1"/>
        <end position="21"/>
    </location>
</feature>
<accession>A5D0S8</accession>
<dbReference type="Pfam" id="PF09580">
    <property type="entry name" value="Spore_YhcN_YlaJ"/>
    <property type="match status" value="1"/>
</dbReference>
<keyword evidence="2" id="KW-0732">Signal</keyword>
<dbReference type="AlphaFoldDB" id="A5D0S8"/>
<evidence type="ECO:0000313" key="4">
    <source>
        <dbReference type="Proteomes" id="UP000006556"/>
    </source>
</evidence>
<reference evidence="4" key="1">
    <citation type="journal article" date="2008" name="Genome Res.">
        <title>The genome of Pelotomaculum thermopropionicum reveals niche-associated evolution in anaerobic microbiota.</title>
        <authorList>
            <person name="Kosaka T."/>
            <person name="Kato S."/>
            <person name="Shimoyama T."/>
            <person name="Ishii S."/>
            <person name="Abe T."/>
            <person name="Watanabe K."/>
        </authorList>
    </citation>
    <scope>NUCLEOTIDE SEQUENCE [LARGE SCALE GENOMIC DNA]</scope>
    <source>
        <strain evidence="4">DSM 13744 / JCM 10971 / SI</strain>
    </source>
</reference>
<evidence type="ECO:0000256" key="1">
    <source>
        <dbReference type="SAM" id="MobiDB-lite"/>
    </source>
</evidence>
<feature type="chain" id="PRO_5002680778" evidence="2">
    <location>
        <begin position="22"/>
        <end position="167"/>
    </location>
</feature>
<feature type="compositionally biased region" description="Low complexity" evidence="1">
    <location>
        <begin position="36"/>
        <end position="50"/>
    </location>
</feature>
<dbReference type="InterPro" id="IPR019076">
    <property type="entry name" value="Spore_lipoprot_YhcN/YlaJ-like"/>
</dbReference>
<dbReference type="eggNOG" id="ENOG5032YMT">
    <property type="taxonomic scope" value="Bacteria"/>
</dbReference>
<keyword evidence="4" id="KW-1185">Reference proteome</keyword>
<proteinExistence type="predicted"/>
<gene>
    <name evidence="3" type="ordered locus">PTH_1969</name>
</gene>
<dbReference type="HOGENOM" id="CLU_077663_2_1_9"/>
<feature type="region of interest" description="Disordered" evidence="1">
    <location>
        <begin position="30"/>
        <end position="59"/>
    </location>
</feature>
<dbReference type="KEGG" id="pth:PTH_1969"/>
<name>A5D0S8_PELTS</name>
<sequence>MKATKRLSFFLAVLFVGVALAAGCTALRKPAPQNPPESQAPAPAAPSQEAMPTSPEEVSRIASNISAAASRVAGVNRATVVVAGTTAYVGVDQKAGLEKGETERIKREVSGEVKKAEPRLTAVYVSSDPDIVTRLRRVAEGVAAGQPVSAFDNELAEIAKRISPTSR</sequence>
<dbReference type="STRING" id="370438.PTH_1969"/>
<dbReference type="InterPro" id="IPR014247">
    <property type="entry name" value="Spore_lipoprot_YhcN/YlaJ"/>
</dbReference>
<evidence type="ECO:0000256" key="2">
    <source>
        <dbReference type="SAM" id="SignalP"/>
    </source>
</evidence>
<dbReference type="GO" id="GO:0030435">
    <property type="term" value="P:sporulation resulting in formation of a cellular spore"/>
    <property type="evidence" value="ECO:0007669"/>
    <property type="project" value="InterPro"/>
</dbReference>
<dbReference type="PROSITE" id="PS51257">
    <property type="entry name" value="PROKAR_LIPOPROTEIN"/>
    <property type="match status" value="1"/>
</dbReference>
<dbReference type="NCBIfam" id="TIGR02898">
    <property type="entry name" value="spore_YhcN_YlaJ"/>
    <property type="match status" value="1"/>
</dbReference>